<reference evidence="1 2" key="1">
    <citation type="submission" date="2020-09" db="EMBL/GenBank/DDBJ databases">
        <title>Novel species of Mucilaginibacter isolated from a glacier on the Tibetan Plateau.</title>
        <authorList>
            <person name="Liu Q."/>
            <person name="Xin Y.-H."/>
        </authorList>
    </citation>
    <scope>NUCLEOTIDE SEQUENCE [LARGE SCALE GENOMIC DNA]</scope>
    <source>
        <strain evidence="1 2">ZT4R22</strain>
    </source>
</reference>
<sequence length="80" mass="9465">MPELKYNIKNRLLRLSGDYQTNRYRMCIAVGINDKTLVRWLKTDRRSKFSIPSDQFYKIAEFLSCNPNELLTNEPAQVTH</sequence>
<comment type="caution">
    <text evidence="1">The sequence shown here is derived from an EMBL/GenBank/DDBJ whole genome shotgun (WGS) entry which is preliminary data.</text>
</comment>
<evidence type="ECO:0008006" key="3">
    <source>
        <dbReference type="Google" id="ProtNLM"/>
    </source>
</evidence>
<dbReference type="Proteomes" id="UP000606600">
    <property type="component" value="Unassembled WGS sequence"/>
</dbReference>
<protein>
    <recommendedName>
        <fullName evidence="3">HTH cro/C1-type domain-containing protein</fullName>
    </recommendedName>
</protein>
<organism evidence="1 2">
    <name type="scientific">Mucilaginibacter pankratovii</name>
    <dbReference type="NCBI Taxonomy" id="2772110"/>
    <lineage>
        <taxon>Bacteria</taxon>
        <taxon>Pseudomonadati</taxon>
        <taxon>Bacteroidota</taxon>
        <taxon>Sphingobacteriia</taxon>
        <taxon>Sphingobacteriales</taxon>
        <taxon>Sphingobacteriaceae</taxon>
        <taxon>Mucilaginibacter</taxon>
    </lineage>
</organism>
<proteinExistence type="predicted"/>
<name>A0ABR7WSA7_9SPHI</name>
<dbReference type="RefSeq" id="WP_191189067.1">
    <property type="nucleotide sequence ID" value="NZ_JACWMY010000005.1"/>
</dbReference>
<evidence type="ECO:0000313" key="2">
    <source>
        <dbReference type="Proteomes" id="UP000606600"/>
    </source>
</evidence>
<dbReference type="EMBL" id="JACWMY010000005">
    <property type="protein sequence ID" value="MBD1364402.1"/>
    <property type="molecule type" value="Genomic_DNA"/>
</dbReference>
<keyword evidence="2" id="KW-1185">Reference proteome</keyword>
<accession>A0ABR7WSA7</accession>
<evidence type="ECO:0000313" key="1">
    <source>
        <dbReference type="EMBL" id="MBD1364402.1"/>
    </source>
</evidence>
<gene>
    <name evidence="1" type="ORF">IDJ77_11335</name>
</gene>